<dbReference type="EC" id="3.1.1.-" evidence="3"/>
<keyword evidence="2 3" id="KW-0378">Hydrolase</keyword>
<evidence type="ECO:0000313" key="6">
    <source>
        <dbReference type="Proteomes" id="UP000054408"/>
    </source>
</evidence>
<evidence type="ECO:0000256" key="3">
    <source>
        <dbReference type="RuleBase" id="RU361235"/>
    </source>
</evidence>
<keyword evidence="3" id="KW-0732">Signal</keyword>
<dbReference type="PANTHER" id="PTHR11559">
    <property type="entry name" value="CARBOXYLESTERASE"/>
    <property type="match status" value="1"/>
</dbReference>
<sequence>MRFVAGAFLVAGMLLLALATPTSAAGSNIVSTTYGKVEGYTAKGARVWRGIPFAAPPVGKDRFAPPQQPQTWSGVREAKVDGPMCPQAEALGKFVIGSEDCLNLNVFAPEGADASSGLPVMFWIFGGGWVVGSNNQQGLYDGKNLAAKHNVVVVTVNYRLSALGFLALDSLRSESNTTGNYALQDQRAGMVWVQENIRAFGGDPDKVMIFGESAGAFSTCWHLASPASKGLFRAALVISGTCDSPIFFRSWERSVAWSVEYANRLGCSGPDSPALVDCLRSLSTAQVLSGRVFEDAGSETGASEDIDPLLSPIMPWAAAIDGTEAGMKVTPLDSIKAGSLNKVPTIMGTNNNEGTIFVPMLAAIAKVDLPLNHDTASAVLQRFFNASTVDAIWELYPLENYHNSYDEAAAFVLRDYFFVCAERRALHAMAAQAIDVWSYRFLFNDGNPLFPIFGSTHASGLRLIFDNTFYQPWTKRDTLMANQLGGYYSALARGLDPNSGPGDLLHWPRYNISAELNMFLDVPSSVEAQYDQSVCPFWDKVTVDFR</sequence>
<dbReference type="PROSITE" id="PS00122">
    <property type="entry name" value="CARBOXYLESTERASE_B_1"/>
    <property type="match status" value="1"/>
</dbReference>
<dbReference type="SMR" id="A0A0L0DUP8"/>
<dbReference type="Proteomes" id="UP000054408">
    <property type="component" value="Unassembled WGS sequence"/>
</dbReference>
<gene>
    <name evidence="5" type="ORF">AMSG_11220</name>
</gene>
<keyword evidence="6" id="KW-1185">Reference proteome</keyword>
<accession>A0A0L0DUP8</accession>
<evidence type="ECO:0000259" key="4">
    <source>
        <dbReference type="Pfam" id="PF00135"/>
    </source>
</evidence>
<protein>
    <recommendedName>
        <fullName evidence="3">Carboxylic ester hydrolase</fullName>
        <ecNumber evidence="3">3.1.1.-</ecNumber>
    </recommendedName>
</protein>
<evidence type="ECO:0000256" key="1">
    <source>
        <dbReference type="ARBA" id="ARBA00005964"/>
    </source>
</evidence>
<evidence type="ECO:0000313" key="5">
    <source>
        <dbReference type="EMBL" id="KNC55786.1"/>
    </source>
</evidence>
<dbReference type="OMA" id="KGTKENH"/>
<dbReference type="AlphaFoldDB" id="A0A0L0DUP8"/>
<dbReference type="GeneID" id="25569250"/>
<dbReference type="InterPro" id="IPR029058">
    <property type="entry name" value="AB_hydrolase_fold"/>
</dbReference>
<proteinExistence type="inferred from homology"/>
<reference evidence="5 6" key="1">
    <citation type="submission" date="2010-05" db="EMBL/GenBank/DDBJ databases">
        <title>The Genome Sequence of Thecamonas trahens ATCC 50062.</title>
        <authorList>
            <consortium name="The Broad Institute Genome Sequencing Platform"/>
            <person name="Russ C."/>
            <person name="Cuomo C."/>
            <person name="Shea T."/>
            <person name="Young S.K."/>
            <person name="Zeng Q."/>
            <person name="Koehrsen M."/>
            <person name="Haas B."/>
            <person name="Borodovsky M."/>
            <person name="Guigo R."/>
            <person name="Alvarado L."/>
            <person name="Berlin A."/>
            <person name="Bochicchio J."/>
            <person name="Borenstein D."/>
            <person name="Chapman S."/>
            <person name="Chen Z."/>
            <person name="Freedman E."/>
            <person name="Gellesch M."/>
            <person name="Goldberg J."/>
            <person name="Griggs A."/>
            <person name="Gujja S."/>
            <person name="Heilman E."/>
            <person name="Heiman D."/>
            <person name="Hepburn T."/>
            <person name="Howarth C."/>
            <person name="Jen D."/>
            <person name="Larson L."/>
            <person name="Mehta T."/>
            <person name="Park D."/>
            <person name="Pearson M."/>
            <person name="Roberts A."/>
            <person name="Saif S."/>
            <person name="Shenoy N."/>
            <person name="Sisk P."/>
            <person name="Stolte C."/>
            <person name="Sykes S."/>
            <person name="Thomson T."/>
            <person name="Walk T."/>
            <person name="White J."/>
            <person name="Yandava C."/>
            <person name="Burger G."/>
            <person name="Gray M.W."/>
            <person name="Holland P.W.H."/>
            <person name="King N."/>
            <person name="Lang F.B.F."/>
            <person name="Roger A.J."/>
            <person name="Ruiz-Trillo I."/>
            <person name="Lander E."/>
            <person name="Nusbaum C."/>
        </authorList>
    </citation>
    <scope>NUCLEOTIDE SEQUENCE [LARGE SCALE GENOMIC DNA]</scope>
    <source>
        <strain evidence="5 6">ATCC 50062</strain>
    </source>
</reference>
<organism evidence="5 6">
    <name type="scientific">Thecamonas trahens ATCC 50062</name>
    <dbReference type="NCBI Taxonomy" id="461836"/>
    <lineage>
        <taxon>Eukaryota</taxon>
        <taxon>Apusozoa</taxon>
        <taxon>Apusomonadida</taxon>
        <taxon>Apusomonadidae</taxon>
        <taxon>Thecamonas</taxon>
    </lineage>
</organism>
<dbReference type="InterPro" id="IPR050309">
    <property type="entry name" value="Type-B_Carboxylest/Lipase"/>
</dbReference>
<dbReference type="RefSeq" id="XP_013752868.1">
    <property type="nucleotide sequence ID" value="XM_013897414.1"/>
</dbReference>
<dbReference type="Gene3D" id="3.40.50.1820">
    <property type="entry name" value="alpha/beta hydrolase"/>
    <property type="match status" value="1"/>
</dbReference>
<dbReference type="SUPFAM" id="SSF53474">
    <property type="entry name" value="alpha/beta-Hydrolases"/>
    <property type="match status" value="1"/>
</dbReference>
<dbReference type="InterPro" id="IPR019826">
    <property type="entry name" value="Carboxylesterase_B_AS"/>
</dbReference>
<name>A0A0L0DUP8_THETB</name>
<dbReference type="STRING" id="461836.A0A0L0DUP8"/>
<comment type="similarity">
    <text evidence="1 3">Belongs to the type-B carboxylesterase/lipase family.</text>
</comment>
<dbReference type="ESTHER" id="thetb-a0a0l0dup8">
    <property type="family name" value="Carb_B_Root"/>
</dbReference>
<dbReference type="eggNOG" id="KOG1516">
    <property type="taxonomic scope" value="Eukaryota"/>
</dbReference>
<dbReference type="OrthoDB" id="408631at2759"/>
<dbReference type="Pfam" id="PF00135">
    <property type="entry name" value="COesterase"/>
    <property type="match status" value="1"/>
</dbReference>
<feature type="signal peptide" evidence="3">
    <location>
        <begin position="1"/>
        <end position="24"/>
    </location>
</feature>
<dbReference type="EMBL" id="GL349504">
    <property type="protein sequence ID" value="KNC55786.1"/>
    <property type="molecule type" value="Genomic_DNA"/>
</dbReference>
<feature type="domain" description="Carboxylesterase type B" evidence="4">
    <location>
        <begin position="27"/>
        <end position="538"/>
    </location>
</feature>
<dbReference type="InterPro" id="IPR002018">
    <property type="entry name" value="CarbesteraseB"/>
</dbReference>
<feature type="chain" id="PRO_5005394114" description="Carboxylic ester hydrolase" evidence="3">
    <location>
        <begin position="25"/>
        <end position="546"/>
    </location>
</feature>
<dbReference type="GO" id="GO:0016787">
    <property type="term" value="F:hydrolase activity"/>
    <property type="evidence" value="ECO:0007669"/>
    <property type="project" value="UniProtKB-KW"/>
</dbReference>
<evidence type="ECO:0000256" key="2">
    <source>
        <dbReference type="ARBA" id="ARBA00022801"/>
    </source>
</evidence>